<reference evidence="6 7" key="1">
    <citation type="submission" date="2019-10" db="EMBL/GenBank/DDBJ databases">
        <title>Alkaliphilus serpentinus sp. nov. and Alkaliphilus pronyensis sp. nov., two novel anaerobic alkaliphilic species isolated from the serpentinized-hosted hydrothermal field of the Prony Bay (New Caledonia).</title>
        <authorList>
            <person name="Postec A."/>
        </authorList>
    </citation>
    <scope>NUCLEOTIDE SEQUENCE [LARGE SCALE GENOMIC DNA]</scope>
    <source>
        <strain evidence="6 7">LacV</strain>
    </source>
</reference>
<dbReference type="Gene3D" id="3.40.190.10">
    <property type="entry name" value="Periplasmic binding protein-like II"/>
    <property type="match status" value="2"/>
</dbReference>
<dbReference type="Pfam" id="PF00126">
    <property type="entry name" value="HTH_1"/>
    <property type="match status" value="1"/>
</dbReference>
<dbReference type="PANTHER" id="PTHR30346">
    <property type="entry name" value="TRANSCRIPTIONAL DUAL REGULATOR HCAR-RELATED"/>
    <property type="match status" value="1"/>
</dbReference>
<dbReference type="InterPro" id="IPR036390">
    <property type="entry name" value="WH_DNA-bd_sf"/>
</dbReference>
<dbReference type="InterPro" id="IPR000847">
    <property type="entry name" value="LysR_HTH_N"/>
</dbReference>
<dbReference type="CDD" id="cd08414">
    <property type="entry name" value="PBP2_LTTR_aromatics_like"/>
    <property type="match status" value="1"/>
</dbReference>
<accession>A0A6I0F5U9</accession>
<evidence type="ECO:0000313" key="6">
    <source>
        <dbReference type="EMBL" id="KAB3535389.1"/>
    </source>
</evidence>
<gene>
    <name evidence="6" type="ORF">F8154_06275</name>
</gene>
<dbReference type="SUPFAM" id="SSF53850">
    <property type="entry name" value="Periplasmic binding protein-like II"/>
    <property type="match status" value="1"/>
</dbReference>
<dbReference type="Pfam" id="PF03466">
    <property type="entry name" value="LysR_substrate"/>
    <property type="match status" value="1"/>
</dbReference>
<dbReference type="GO" id="GO:0003700">
    <property type="term" value="F:DNA-binding transcription factor activity"/>
    <property type="evidence" value="ECO:0007669"/>
    <property type="project" value="InterPro"/>
</dbReference>
<dbReference type="AlphaFoldDB" id="A0A6I0F5U9"/>
<dbReference type="GO" id="GO:0032993">
    <property type="term" value="C:protein-DNA complex"/>
    <property type="evidence" value="ECO:0007669"/>
    <property type="project" value="TreeGrafter"/>
</dbReference>
<dbReference type="OrthoDB" id="108771at2"/>
<dbReference type="PROSITE" id="PS50931">
    <property type="entry name" value="HTH_LYSR"/>
    <property type="match status" value="1"/>
</dbReference>
<dbReference type="FunFam" id="1.10.10.10:FF:000001">
    <property type="entry name" value="LysR family transcriptional regulator"/>
    <property type="match status" value="1"/>
</dbReference>
<evidence type="ECO:0000313" key="7">
    <source>
        <dbReference type="Proteomes" id="UP000432715"/>
    </source>
</evidence>
<dbReference type="Proteomes" id="UP000432715">
    <property type="component" value="Unassembled WGS sequence"/>
</dbReference>
<feature type="domain" description="HTH lysR-type" evidence="5">
    <location>
        <begin position="1"/>
        <end position="58"/>
    </location>
</feature>
<dbReference type="GO" id="GO:0003677">
    <property type="term" value="F:DNA binding"/>
    <property type="evidence" value="ECO:0007669"/>
    <property type="project" value="UniProtKB-KW"/>
</dbReference>
<dbReference type="RefSeq" id="WP_151860754.1">
    <property type="nucleotide sequence ID" value="NZ_WBZC01000019.1"/>
</dbReference>
<name>A0A6I0F5U9_9FIRM</name>
<evidence type="ECO:0000259" key="5">
    <source>
        <dbReference type="PROSITE" id="PS50931"/>
    </source>
</evidence>
<evidence type="ECO:0000256" key="1">
    <source>
        <dbReference type="ARBA" id="ARBA00009437"/>
    </source>
</evidence>
<dbReference type="InterPro" id="IPR036388">
    <property type="entry name" value="WH-like_DNA-bd_sf"/>
</dbReference>
<dbReference type="PRINTS" id="PR00039">
    <property type="entry name" value="HTHLYSR"/>
</dbReference>
<evidence type="ECO:0000256" key="4">
    <source>
        <dbReference type="ARBA" id="ARBA00023163"/>
    </source>
</evidence>
<keyword evidence="2" id="KW-0805">Transcription regulation</keyword>
<comment type="similarity">
    <text evidence="1">Belongs to the LysR transcriptional regulatory family.</text>
</comment>
<dbReference type="PANTHER" id="PTHR30346:SF0">
    <property type="entry name" value="HCA OPERON TRANSCRIPTIONAL ACTIVATOR HCAR"/>
    <property type="match status" value="1"/>
</dbReference>
<evidence type="ECO:0000256" key="3">
    <source>
        <dbReference type="ARBA" id="ARBA00023125"/>
    </source>
</evidence>
<comment type="caution">
    <text evidence="6">The sequence shown here is derived from an EMBL/GenBank/DDBJ whole genome shotgun (WGS) entry which is preliminary data.</text>
</comment>
<organism evidence="6 7">
    <name type="scientific">Alkaliphilus pronyensis</name>
    <dbReference type="NCBI Taxonomy" id="1482732"/>
    <lineage>
        <taxon>Bacteria</taxon>
        <taxon>Bacillati</taxon>
        <taxon>Bacillota</taxon>
        <taxon>Clostridia</taxon>
        <taxon>Peptostreptococcales</taxon>
        <taxon>Natronincolaceae</taxon>
        <taxon>Alkaliphilus</taxon>
    </lineage>
</organism>
<dbReference type="Gene3D" id="1.10.10.10">
    <property type="entry name" value="Winged helix-like DNA-binding domain superfamily/Winged helix DNA-binding domain"/>
    <property type="match status" value="1"/>
</dbReference>
<keyword evidence="4" id="KW-0804">Transcription</keyword>
<dbReference type="SUPFAM" id="SSF46785">
    <property type="entry name" value="Winged helix' DNA-binding domain"/>
    <property type="match status" value="1"/>
</dbReference>
<keyword evidence="3" id="KW-0238">DNA-binding</keyword>
<sequence length="307" mass="34355">MDIRQLRYFIAVAEHLSFTEASKQLFIAQSAVSQQIADLEKKIGVQLFTRNKRSVRLTNAGEVLLKEAIGLVNKSEEAIEKTRQADLGIIGNLKAGFIGYTEKDFLPYLIREFRRNYPKVELQLNQLNHGLLIEGLKNGELDVGFTLSFGVDNIGGLKSKHIFTETISVVMHCDHPLADKKSISLSALADESFIVLNRHESPQGFNKTLLMCTNNGFNPNIVSEPKLIQTVLLLVDSGMGIAILPNSLKLQSSPSLRFIDIEGEQAEDELVIAWKKSNTNPSIPLFLNQLEASKMYYRQEIKEAPIK</sequence>
<proteinExistence type="inferred from homology"/>
<protein>
    <submittedName>
        <fullName evidence="6">LysR family transcriptional regulator</fullName>
    </submittedName>
</protein>
<dbReference type="EMBL" id="WBZC01000019">
    <property type="protein sequence ID" value="KAB3535389.1"/>
    <property type="molecule type" value="Genomic_DNA"/>
</dbReference>
<dbReference type="InterPro" id="IPR005119">
    <property type="entry name" value="LysR_subst-bd"/>
</dbReference>
<keyword evidence="7" id="KW-1185">Reference proteome</keyword>
<evidence type="ECO:0000256" key="2">
    <source>
        <dbReference type="ARBA" id="ARBA00023015"/>
    </source>
</evidence>